<name>A0A1R7QD61_ACIJO</name>
<evidence type="ECO:0000256" key="1">
    <source>
        <dbReference type="SAM" id="Phobius"/>
    </source>
</evidence>
<dbReference type="AlphaFoldDB" id="A0A1R7QD61"/>
<evidence type="ECO:0000313" key="2">
    <source>
        <dbReference type="EMBL" id="SJX22147.1"/>
    </source>
</evidence>
<dbReference type="EMBL" id="FUUY01000005">
    <property type="protein sequence ID" value="SJX22147.1"/>
    <property type="molecule type" value="Genomic_DNA"/>
</dbReference>
<gene>
    <name evidence="2" type="ORF">ACNJC6_01779</name>
</gene>
<keyword evidence="1" id="KW-1133">Transmembrane helix</keyword>
<feature type="transmembrane region" description="Helical" evidence="1">
    <location>
        <begin position="78"/>
        <end position="97"/>
    </location>
</feature>
<keyword evidence="1" id="KW-0812">Transmembrane</keyword>
<protein>
    <submittedName>
        <fullName evidence="2">Uncharacterized protein</fullName>
    </submittedName>
</protein>
<dbReference type="Proteomes" id="UP000196240">
    <property type="component" value="Unassembled WGS sequence"/>
</dbReference>
<sequence length="139" mass="15605">MQRLVVHVPINLASLSISNFYDQPIAMQWAFLCLNAVSFKLNAMMKFLGLLLCCGSCVLLYLTHPNQTVLKQTVAKKYRWVGWIGFVLALVLLLTVLPKLVAVLMWLLMPLVLWSALPFLPLLHGALTHDVATRSKDTT</sequence>
<feature type="transmembrane region" description="Helical" evidence="1">
    <location>
        <begin position="44"/>
        <end position="62"/>
    </location>
</feature>
<keyword evidence="1" id="KW-0472">Membrane</keyword>
<reference evidence="2 3" key="1">
    <citation type="submission" date="2017-02" db="EMBL/GenBank/DDBJ databases">
        <authorList>
            <person name="Peterson S.W."/>
        </authorList>
    </citation>
    <scope>NUCLEOTIDE SEQUENCE [LARGE SCALE GENOMIC DNA]</scope>
    <source>
        <strain evidence="2">C6</strain>
    </source>
</reference>
<accession>A0A1R7QD61</accession>
<feature type="transmembrane region" description="Helical" evidence="1">
    <location>
        <begin position="103"/>
        <end position="127"/>
    </location>
</feature>
<evidence type="ECO:0000313" key="3">
    <source>
        <dbReference type="Proteomes" id="UP000196240"/>
    </source>
</evidence>
<organism evidence="2 3">
    <name type="scientific">Acinetobacter johnsonii</name>
    <dbReference type="NCBI Taxonomy" id="40214"/>
    <lineage>
        <taxon>Bacteria</taxon>
        <taxon>Pseudomonadati</taxon>
        <taxon>Pseudomonadota</taxon>
        <taxon>Gammaproteobacteria</taxon>
        <taxon>Moraxellales</taxon>
        <taxon>Moraxellaceae</taxon>
        <taxon>Acinetobacter</taxon>
    </lineage>
</organism>
<proteinExistence type="predicted"/>